<evidence type="ECO:0000259" key="6">
    <source>
        <dbReference type="Pfam" id="PF00155"/>
    </source>
</evidence>
<dbReference type="GO" id="GO:0008483">
    <property type="term" value="F:transaminase activity"/>
    <property type="evidence" value="ECO:0007669"/>
    <property type="project" value="UniProtKB-KW"/>
</dbReference>
<dbReference type="EMBL" id="KN848001">
    <property type="protein sequence ID" value="KIR44384.1"/>
    <property type="molecule type" value="Genomic_DNA"/>
</dbReference>
<evidence type="ECO:0000256" key="1">
    <source>
        <dbReference type="ARBA" id="ARBA00001933"/>
    </source>
</evidence>
<evidence type="ECO:0000256" key="5">
    <source>
        <dbReference type="ARBA" id="ARBA00022898"/>
    </source>
</evidence>
<dbReference type="HOGENOM" id="CLU_017584_4_1_1"/>
<keyword evidence="3" id="KW-0032">Aminotransferase</keyword>
<protein>
    <submittedName>
        <fullName evidence="7">Unplaced genomic scaffold supercont1.29, whole genome shotgun sequence</fullName>
    </submittedName>
</protein>
<dbReference type="GO" id="GO:0030170">
    <property type="term" value="F:pyridoxal phosphate binding"/>
    <property type="evidence" value="ECO:0007669"/>
    <property type="project" value="InterPro"/>
</dbReference>
<comment type="similarity">
    <text evidence="2">Belongs to the class-I pyridoxal-phosphate-dependent aminotransferase family.</text>
</comment>
<dbReference type="AlphaFoldDB" id="A0A0D0VCX0"/>
<evidence type="ECO:0000313" key="7">
    <source>
        <dbReference type="EMBL" id="KIR44384.1"/>
    </source>
</evidence>
<dbReference type="SUPFAM" id="SSF53383">
    <property type="entry name" value="PLP-dependent transferases"/>
    <property type="match status" value="1"/>
</dbReference>
<dbReference type="PANTHER" id="PTHR46383:SF1">
    <property type="entry name" value="ASPARTATE AMINOTRANSFERASE"/>
    <property type="match status" value="1"/>
</dbReference>
<evidence type="ECO:0000256" key="4">
    <source>
        <dbReference type="ARBA" id="ARBA00022679"/>
    </source>
</evidence>
<feature type="domain" description="Aminotransferase class I/classII large" evidence="6">
    <location>
        <begin position="38"/>
        <end position="427"/>
    </location>
</feature>
<reference evidence="7" key="1">
    <citation type="submission" date="2015-01" db="EMBL/GenBank/DDBJ databases">
        <title>The Genome Sequence of Cryptococcus gattii CA1280.</title>
        <authorList>
            <consortium name="The Broad Institute Genomics Platform"/>
            <person name="Cuomo C."/>
            <person name="Litvintseva A."/>
            <person name="Chen Y."/>
            <person name="Heitman J."/>
            <person name="Sun S."/>
            <person name="Springer D."/>
            <person name="Dromer F."/>
            <person name="Young S."/>
            <person name="Zeng Q."/>
            <person name="Gargeya S."/>
            <person name="Abouelleil A."/>
            <person name="Alvarado L."/>
            <person name="Chapman S.B."/>
            <person name="Gainer-Dewar J."/>
            <person name="Goldberg J."/>
            <person name="Griggs A."/>
            <person name="Gujja S."/>
            <person name="Hansen M."/>
            <person name="Howarth C."/>
            <person name="Imamovic A."/>
            <person name="Larimer J."/>
            <person name="Murphy C."/>
            <person name="Naylor J."/>
            <person name="Pearson M."/>
            <person name="Priest M."/>
            <person name="Roberts A."/>
            <person name="Saif S."/>
            <person name="Shea T."/>
            <person name="Sykes S."/>
            <person name="Wortman J."/>
            <person name="Nusbaum C."/>
            <person name="Birren B."/>
        </authorList>
    </citation>
    <scope>NUCLEOTIDE SEQUENCE [LARGE SCALE GENOMIC DNA]</scope>
    <source>
        <strain evidence="7">CA1280</strain>
    </source>
</reference>
<dbReference type="Gene3D" id="3.40.640.10">
    <property type="entry name" value="Type I PLP-dependent aspartate aminotransferase-like (Major domain)"/>
    <property type="match status" value="1"/>
</dbReference>
<accession>A0A0D0VCX0</accession>
<evidence type="ECO:0000256" key="2">
    <source>
        <dbReference type="ARBA" id="ARBA00007441"/>
    </source>
</evidence>
<dbReference type="GO" id="GO:0006520">
    <property type="term" value="P:amino acid metabolic process"/>
    <property type="evidence" value="ECO:0007669"/>
    <property type="project" value="InterPro"/>
</dbReference>
<dbReference type="InterPro" id="IPR050596">
    <property type="entry name" value="AspAT/PAT-like"/>
</dbReference>
<sequence>MTSLNFQIAPAVQATEAPPIPKAQAWGCQYMPSPSAPLLDLSQGVPRDAPHPSILASLSKVASDPKAARYGPILGEPGLRQALTQEIKVQYFLSGQDVTSEDVAITTGCNMAFLSLLMTLCPPGKSTVLLPLPAYFNHTMSLSLQDVKPVYVPCEPDNMFKASLPFAKSYLAFLRKEGEDRREPRMIVLVSPSNPTGTVYTSDEIKLWYDLAIEYKIALVLDETYRDFVEGESRERGLPHRLFEEPDWRSTLVSLGSFSKGYRIPGHRLGSIIASPELLRHITTICDCMQICPPRPPQIALTPLLPSLRPDLLAASSQLSYRRHLFKTTVNSVSGWKVISSGGFFAYVQFPEDYIYAASILGLKRKKLGSEDVARVLALLCGVVTLPGSFFMPPVADDEQWDDILDCGTLRQDKWLRFAVANVEDEVVLSLGLRLKLMNKIMGVDDEDVTQ</sequence>
<organism evidence="7">
    <name type="scientific">Cryptococcus bacillisporus CA1280</name>
    <dbReference type="NCBI Taxonomy" id="1296109"/>
    <lineage>
        <taxon>Eukaryota</taxon>
        <taxon>Fungi</taxon>
        <taxon>Dikarya</taxon>
        <taxon>Basidiomycota</taxon>
        <taxon>Agaricomycotina</taxon>
        <taxon>Tremellomycetes</taxon>
        <taxon>Tremellales</taxon>
        <taxon>Cryptococcaceae</taxon>
        <taxon>Cryptococcus</taxon>
        <taxon>Cryptococcus gattii species complex</taxon>
    </lineage>
</organism>
<dbReference type="Pfam" id="PF00155">
    <property type="entry name" value="Aminotran_1_2"/>
    <property type="match status" value="1"/>
</dbReference>
<dbReference type="PANTHER" id="PTHR46383">
    <property type="entry name" value="ASPARTATE AMINOTRANSFERASE"/>
    <property type="match status" value="1"/>
</dbReference>
<dbReference type="InterPro" id="IPR004839">
    <property type="entry name" value="Aminotransferase_I/II_large"/>
</dbReference>
<name>A0A0D0VCX0_CRYGA</name>
<proteinExistence type="inferred from homology"/>
<keyword evidence="5" id="KW-0663">Pyridoxal phosphate</keyword>
<keyword evidence="4" id="KW-0808">Transferase</keyword>
<evidence type="ECO:0000256" key="3">
    <source>
        <dbReference type="ARBA" id="ARBA00022576"/>
    </source>
</evidence>
<comment type="cofactor">
    <cofactor evidence="1">
        <name>pyridoxal 5'-phosphate</name>
        <dbReference type="ChEBI" id="CHEBI:597326"/>
    </cofactor>
</comment>
<dbReference type="InterPro" id="IPR015421">
    <property type="entry name" value="PyrdxlP-dep_Trfase_major"/>
</dbReference>
<dbReference type="CDD" id="cd00609">
    <property type="entry name" value="AAT_like"/>
    <property type="match status" value="1"/>
</dbReference>
<dbReference type="InterPro" id="IPR015424">
    <property type="entry name" value="PyrdxlP-dep_Trfase"/>
</dbReference>
<dbReference type="OrthoDB" id="7042322at2759"/>
<gene>
    <name evidence="7" type="ORF">I312_06397</name>
</gene>